<proteinExistence type="predicted"/>
<evidence type="ECO:0008006" key="4">
    <source>
        <dbReference type="Google" id="ProtNLM"/>
    </source>
</evidence>
<keyword evidence="1" id="KW-0472">Membrane</keyword>
<sequence length="413" mass="47254">MHPAVKRAFHTHHRIYRWWFPCRIGWNNDKSSIRLKLETTTWKLLPFYICTWGLLFGIGFGSMVFLLIRELFQPSSRLTAIHLGIYFAASVLTLLSWGVGLVFHSFWEEIVAAFNQLVAFEEDWRRRFIVVKLYTKIIYGQPRKQNFQIHRPNSEHITGIFLNVFMIGGGVVAAPIVIIFGIGTNLDPFLPILEDYFLPPPPQRSDLLVYTVLFIRALIAFLAIIEFCRAFFLLLLLTCSLGETIKNLLRMILETEGTDEAYHKVQLLWLQFYIIKTPFNNVLAIGSIIGFFGGTALIWLSFNSWNHVTPFIASLFPILSFCILVILLVGISTQVSIVEKSNLFIYKWKQESLLCKTGMHIRKDTRLSKMLGRTLRCLPVACSSCCGINSSTPFSFLQILMKAVTDSLLGIKI</sequence>
<feature type="transmembrane region" description="Helical" evidence="1">
    <location>
        <begin position="45"/>
        <end position="68"/>
    </location>
</feature>
<protein>
    <recommendedName>
        <fullName evidence="4">Odorant receptor</fullName>
    </recommendedName>
</protein>
<keyword evidence="1" id="KW-1133">Transmembrane helix</keyword>
<feature type="transmembrane region" description="Helical" evidence="1">
    <location>
        <begin position="308"/>
        <end position="331"/>
    </location>
</feature>
<organism evidence="2 3">
    <name type="scientific">Orchesella dallaii</name>
    <dbReference type="NCBI Taxonomy" id="48710"/>
    <lineage>
        <taxon>Eukaryota</taxon>
        <taxon>Metazoa</taxon>
        <taxon>Ecdysozoa</taxon>
        <taxon>Arthropoda</taxon>
        <taxon>Hexapoda</taxon>
        <taxon>Collembola</taxon>
        <taxon>Entomobryomorpha</taxon>
        <taxon>Entomobryoidea</taxon>
        <taxon>Orchesellidae</taxon>
        <taxon>Orchesellinae</taxon>
        <taxon>Orchesella</taxon>
    </lineage>
</organism>
<accession>A0ABP1R2Z4</accession>
<evidence type="ECO:0000256" key="1">
    <source>
        <dbReference type="SAM" id="Phobius"/>
    </source>
</evidence>
<evidence type="ECO:0000313" key="2">
    <source>
        <dbReference type="EMBL" id="CAL8118218.1"/>
    </source>
</evidence>
<feature type="transmembrane region" description="Helical" evidence="1">
    <location>
        <begin position="282"/>
        <end position="302"/>
    </location>
</feature>
<reference evidence="2 3" key="1">
    <citation type="submission" date="2024-08" db="EMBL/GenBank/DDBJ databases">
        <authorList>
            <person name="Cucini C."/>
            <person name="Frati F."/>
        </authorList>
    </citation>
    <scope>NUCLEOTIDE SEQUENCE [LARGE SCALE GENOMIC DNA]</scope>
</reference>
<feature type="transmembrane region" description="Helical" evidence="1">
    <location>
        <begin position="80"/>
        <end position="107"/>
    </location>
</feature>
<keyword evidence="3" id="KW-1185">Reference proteome</keyword>
<dbReference type="EMBL" id="CAXLJM020000057">
    <property type="protein sequence ID" value="CAL8118218.1"/>
    <property type="molecule type" value="Genomic_DNA"/>
</dbReference>
<dbReference type="Proteomes" id="UP001642540">
    <property type="component" value="Unassembled WGS sequence"/>
</dbReference>
<feature type="transmembrane region" description="Helical" evidence="1">
    <location>
        <begin position="160"/>
        <end position="186"/>
    </location>
</feature>
<comment type="caution">
    <text evidence="2">The sequence shown here is derived from an EMBL/GenBank/DDBJ whole genome shotgun (WGS) entry which is preliminary data.</text>
</comment>
<evidence type="ECO:0000313" key="3">
    <source>
        <dbReference type="Proteomes" id="UP001642540"/>
    </source>
</evidence>
<name>A0ABP1R2Z4_9HEXA</name>
<keyword evidence="1" id="KW-0812">Transmembrane</keyword>
<gene>
    <name evidence="2" type="ORF">ODALV1_LOCUS18036</name>
</gene>